<accession>A0A3M4VGC5</accession>
<comment type="caution">
    <text evidence="6">The sequence shown here is derived from an EMBL/GenBank/DDBJ whole genome shotgun (WGS) entry which is preliminary data.</text>
</comment>
<gene>
    <name evidence="6" type="ORF">ALP84_04760</name>
</gene>
<evidence type="ECO:0000256" key="1">
    <source>
        <dbReference type="ARBA" id="ARBA00023015"/>
    </source>
</evidence>
<dbReference type="PANTHER" id="PTHR30055">
    <property type="entry name" value="HTH-TYPE TRANSCRIPTIONAL REGULATOR RUTR"/>
    <property type="match status" value="1"/>
</dbReference>
<dbReference type="InterPro" id="IPR049445">
    <property type="entry name" value="TetR_SbtR-like_C"/>
</dbReference>
<dbReference type="Gene3D" id="1.10.357.10">
    <property type="entry name" value="Tetracycline Repressor, domain 2"/>
    <property type="match status" value="1"/>
</dbReference>
<reference evidence="6 7" key="1">
    <citation type="submission" date="2018-08" db="EMBL/GenBank/DDBJ databases">
        <title>Recombination of ecologically and evolutionarily significant loci maintains genetic cohesion in the Pseudomonas syringae species complex.</title>
        <authorList>
            <person name="Dillon M."/>
            <person name="Thakur S."/>
            <person name="Almeida R.N.D."/>
            <person name="Weir B.S."/>
            <person name="Guttman D.S."/>
        </authorList>
    </citation>
    <scope>NUCLEOTIDE SEQUENCE [LARGE SCALE GENOMIC DNA]</scope>
    <source>
        <strain evidence="6 7">ICMP 6917</strain>
    </source>
</reference>
<evidence type="ECO:0000313" key="6">
    <source>
        <dbReference type="EMBL" id="RMR50389.1"/>
    </source>
</evidence>
<dbReference type="GO" id="GO:0000976">
    <property type="term" value="F:transcription cis-regulatory region binding"/>
    <property type="evidence" value="ECO:0007669"/>
    <property type="project" value="TreeGrafter"/>
</dbReference>
<feature type="domain" description="HTH tetR-type" evidence="5">
    <location>
        <begin position="62"/>
        <end position="120"/>
    </location>
</feature>
<dbReference type="PROSITE" id="PS50977">
    <property type="entry name" value="HTH_TETR_2"/>
    <property type="match status" value="1"/>
</dbReference>
<evidence type="ECO:0000259" key="5">
    <source>
        <dbReference type="PROSITE" id="PS50977"/>
    </source>
</evidence>
<feature type="DNA-binding region" description="H-T-H motif" evidence="4">
    <location>
        <begin position="83"/>
        <end position="102"/>
    </location>
</feature>
<evidence type="ECO:0000256" key="4">
    <source>
        <dbReference type="PROSITE-ProRule" id="PRU00335"/>
    </source>
</evidence>
<dbReference type="SUPFAM" id="SSF48498">
    <property type="entry name" value="Tetracyclin repressor-like, C-terminal domain"/>
    <property type="match status" value="1"/>
</dbReference>
<dbReference type="GO" id="GO:0003700">
    <property type="term" value="F:DNA-binding transcription factor activity"/>
    <property type="evidence" value="ECO:0007669"/>
    <property type="project" value="TreeGrafter"/>
</dbReference>
<dbReference type="Pfam" id="PF21597">
    <property type="entry name" value="TetR_C_43"/>
    <property type="match status" value="1"/>
</dbReference>
<evidence type="ECO:0000313" key="7">
    <source>
        <dbReference type="Proteomes" id="UP000278332"/>
    </source>
</evidence>
<keyword evidence="1" id="KW-0805">Transcription regulation</keyword>
<organism evidence="6 7">
    <name type="scientific">Pseudomonas cichorii</name>
    <dbReference type="NCBI Taxonomy" id="36746"/>
    <lineage>
        <taxon>Bacteria</taxon>
        <taxon>Pseudomonadati</taxon>
        <taxon>Pseudomonadota</taxon>
        <taxon>Gammaproteobacteria</taxon>
        <taxon>Pseudomonadales</taxon>
        <taxon>Pseudomonadaceae</taxon>
        <taxon>Pseudomonas</taxon>
    </lineage>
</organism>
<sequence length="246" mass="26864">MPEVLPVTRIVLPVLFIVKSSDGVYSDDCPLVEAIGQLSALQGDEGKTLFMSDELVMRSDARKNRERILEVAVVELTLDPAVALSAIAKKAGVGQGTFYRHFATRESLVFEVYQFEMQQVAALAEQLLATKKPEEALREWMGCLAEYAMTKAGLATAIRQAASAYEFPGKSGYAPIQSAAELLLKANEKAGTIRCGVTNDDFFLAIAGIWQIDSQSEWRPRLARLMNLVMDGLCAGSPQSLKKDDA</sequence>
<dbReference type="Proteomes" id="UP000278332">
    <property type="component" value="Unassembled WGS sequence"/>
</dbReference>
<evidence type="ECO:0000256" key="3">
    <source>
        <dbReference type="ARBA" id="ARBA00023163"/>
    </source>
</evidence>
<dbReference type="Pfam" id="PF00440">
    <property type="entry name" value="TetR_N"/>
    <property type="match status" value="1"/>
</dbReference>
<dbReference type="InterPro" id="IPR036271">
    <property type="entry name" value="Tet_transcr_reg_TetR-rel_C_sf"/>
</dbReference>
<dbReference type="EMBL" id="RBRY01000177">
    <property type="protein sequence ID" value="RMR50389.1"/>
    <property type="molecule type" value="Genomic_DNA"/>
</dbReference>
<protein>
    <submittedName>
        <fullName evidence="6">Transcriptional regulator, TetR protein</fullName>
    </submittedName>
</protein>
<keyword evidence="2 4" id="KW-0238">DNA-binding</keyword>
<dbReference type="PANTHER" id="PTHR30055:SF234">
    <property type="entry name" value="HTH-TYPE TRANSCRIPTIONAL REGULATOR BETI"/>
    <property type="match status" value="1"/>
</dbReference>
<keyword evidence="3" id="KW-0804">Transcription</keyword>
<dbReference type="AlphaFoldDB" id="A0A3M4VGC5"/>
<dbReference type="InterPro" id="IPR001647">
    <property type="entry name" value="HTH_TetR"/>
</dbReference>
<evidence type="ECO:0000256" key="2">
    <source>
        <dbReference type="ARBA" id="ARBA00023125"/>
    </source>
</evidence>
<dbReference type="InterPro" id="IPR050109">
    <property type="entry name" value="HTH-type_TetR-like_transc_reg"/>
</dbReference>
<name>A0A3M4VGC5_PSECI</name>
<dbReference type="InterPro" id="IPR009057">
    <property type="entry name" value="Homeodomain-like_sf"/>
</dbReference>
<dbReference type="SUPFAM" id="SSF46689">
    <property type="entry name" value="Homeodomain-like"/>
    <property type="match status" value="1"/>
</dbReference>
<proteinExistence type="predicted"/>